<dbReference type="Proteomes" id="UP000231503">
    <property type="component" value="Unassembled WGS sequence"/>
</dbReference>
<dbReference type="GO" id="GO:0016020">
    <property type="term" value="C:membrane"/>
    <property type="evidence" value="ECO:0007669"/>
    <property type="project" value="GOC"/>
</dbReference>
<comment type="caution">
    <text evidence="7">The sequence shown here is derived from an EMBL/GenBank/DDBJ whole genome shotgun (WGS) entry which is preliminary data.</text>
</comment>
<dbReference type="Pfam" id="PF00149">
    <property type="entry name" value="Metallophos"/>
    <property type="match status" value="1"/>
</dbReference>
<keyword evidence="4" id="KW-0472">Membrane</keyword>
<dbReference type="GO" id="GO:0009245">
    <property type="term" value="P:lipid A biosynthetic process"/>
    <property type="evidence" value="ECO:0007669"/>
    <property type="project" value="TreeGrafter"/>
</dbReference>
<evidence type="ECO:0000256" key="1">
    <source>
        <dbReference type="ARBA" id="ARBA00022475"/>
    </source>
</evidence>
<dbReference type="InterPro" id="IPR004843">
    <property type="entry name" value="Calcineurin-like_PHP"/>
</dbReference>
<evidence type="ECO:0000256" key="2">
    <source>
        <dbReference type="ARBA" id="ARBA00022519"/>
    </source>
</evidence>
<dbReference type="Gene3D" id="3.60.21.10">
    <property type="match status" value="1"/>
</dbReference>
<dbReference type="SUPFAM" id="SSF56300">
    <property type="entry name" value="Metallo-dependent phosphatases"/>
    <property type="match status" value="1"/>
</dbReference>
<keyword evidence="3" id="KW-0479">Metal-binding</keyword>
<evidence type="ECO:0000256" key="5">
    <source>
        <dbReference type="ARBA" id="ARBA00023211"/>
    </source>
</evidence>
<name>A0A2H0TCL1_9BACT</name>
<dbReference type="PANTHER" id="PTHR34990">
    <property type="entry name" value="UDP-2,3-DIACYLGLUCOSAMINE HYDROLASE-RELATED"/>
    <property type="match status" value="1"/>
</dbReference>
<keyword evidence="1" id="KW-1003">Cell membrane</keyword>
<dbReference type="CDD" id="cd07398">
    <property type="entry name" value="MPP_YbbF-LpxH"/>
    <property type="match status" value="1"/>
</dbReference>
<sequence>MDTREKRKTYALLFSDSHIGSDLCRARYLHRILKQWECELLIIVGDLFDHANLKSINSKFLSAPRLDKNPNRLHSGEWKLLDEIRRRTKGNEGIWIENEKITNKNPSDQVIWVEGNHDEGLMWIMPFFLGTKAVQAYSFSLGEKEFLVIHGHQFDDIMTSYPWLTEIACIFYRNIQRLDMRYKWNLSRFFKHRAQRWKRITEKVEQGSSEYAHEQGATHVICGHTHFAEVGKIMENGVVYLNTGSWTEDRSAYITIDHDGEVHLWEVETPD</sequence>
<dbReference type="AlphaFoldDB" id="A0A2H0TCL1"/>
<dbReference type="InterPro" id="IPR029052">
    <property type="entry name" value="Metallo-depent_PP-like"/>
</dbReference>
<evidence type="ECO:0000256" key="4">
    <source>
        <dbReference type="ARBA" id="ARBA00023136"/>
    </source>
</evidence>
<dbReference type="PANTHER" id="PTHR34990:SF2">
    <property type="entry name" value="BLL8164 PROTEIN"/>
    <property type="match status" value="1"/>
</dbReference>
<evidence type="ECO:0000256" key="3">
    <source>
        <dbReference type="ARBA" id="ARBA00022723"/>
    </source>
</evidence>
<keyword evidence="2" id="KW-0997">Cell inner membrane</keyword>
<gene>
    <name evidence="7" type="ORF">COU47_04380</name>
</gene>
<feature type="domain" description="Calcineurin-like phosphoesterase" evidence="6">
    <location>
        <begin position="12"/>
        <end position="226"/>
    </location>
</feature>
<protein>
    <recommendedName>
        <fullName evidence="6">Calcineurin-like phosphoesterase domain-containing protein</fullName>
    </recommendedName>
</protein>
<organism evidence="7 8">
    <name type="scientific">Candidatus Niyogibacteria bacterium CG10_big_fil_rev_8_21_14_0_10_46_36</name>
    <dbReference type="NCBI Taxonomy" id="1974726"/>
    <lineage>
        <taxon>Bacteria</taxon>
        <taxon>Candidatus Niyogiibacteriota</taxon>
    </lineage>
</organism>
<keyword evidence="5" id="KW-0464">Manganese</keyword>
<dbReference type="GO" id="GO:0046872">
    <property type="term" value="F:metal ion binding"/>
    <property type="evidence" value="ECO:0007669"/>
    <property type="project" value="UniProtKB-KW"/>
</dbReference>
<accession>A0A2H0TCL1</accession>
<evidence type="ECO:0000313" key="7">
    <source>
        <dbReference type="EMBL" id="PIR69300.1"/>
    </source>
</evidence>
<evidence type="ECO:0000259" key="6">
    <source>
        <dbReference type="Pfam" id="PF00149"/>
    </source>
</evidence>
<proteinExistence type="predicted"/>
<dbReference type="InterPro" id="IPR043461">
    <property type="entry name" value="LpxH-like"/>
</dbReference>
<reference evidence="8" key="1">
    <citation type="submission" date="2017-09" db="EMBL/GenBank/DDBJ databases">
        <title>Depth-based differentiation of microbial function through sediment-hosted aquifers and enrichment of novel symbionts in the deep terrestrial subsurface.</title>
        <authorList>
            <person name="Probst A.J."/>
            <person name="Ladd B."/>
            <person name="Jarett J.K."/>
            <person name="Geller-Mcgrath D.E."/>
            <person name="Sieber C.M.K."/>
            <person name="Emerson J.B."/>
            <person name="Anantharaman K."/>
            <person name="Thomas B.C."/>
            <person name="Malmstrom R."/>
            <person name="Stieglmeier M."/>
            <person name="Klingl A."/>
            <person name="Woyke T."/>
            <person name="Ryan C.M."/>
            <person name="Banfield J.F."/>
        </authorList>
    </citation>
    <scope>NUCLEOTIDE SEQUENCE [LARGE SCALE GENOMIC DNA]</scope>
</reference>
<evidence type="ECO:0000313" key="8">
    <source>
        <dbReference type="Proteomes" id="UP000231503"/>
    </source>
</evidence>
<dbReference type="EMBL" id="PFCO01000009">
    <property type="protein sequence ID" value="PIR69300.1"/>
    <property type="molecule type" value="Genomic_DNA"/>
</dbReference>
<dbReference type="GO" id="GO:0008758">
    <property type="term" value="F:UDP-2,3-diacylglucosamine hydrolase activity"/>
    <property type="evidence" value="ECO:0007669"/>
    <property type="project" value="TreeGrafter"/>
</dbReference>